<evidence type="ECO:0000256" key="9">
    <source>
        <dbReference type="PROSITE-ProRule" id="PRU00433"/>
    </source>
</evidence>
<feature type="signal peptide" evidence="11">
    <location>
        <begin position="1"/>
        <end position="21"/>
    </location>
</feature>
<dbReference type="PANTHER" id="PTHR31632:SF2">
    <property type="entry name" value="PLASMA MEMBRANE IRON PERMEASE"/>
    <property type="match status" value="1"/>
</dbReference>
<dbReference type="InterPro" id="IPR036909">
    <property type="entry name" value="Cyt_c-like_dom_sf"/>
</dbReference>
<evidence type="ECO:0000256" key="7">
    <source>
        <dbReference type="ARBA" id="ARBA00023004"/>
    </source>
</evidence>
<protein>
    <submittedName>
        <fullName evidence="13">FTR1 family protein</fullName>
    </submittedName>
</protein>
<feature type="transmembrane region" description="Helical" evidence="10">
    <location>
        <begin position="577"/>
        <end position="601"/>
    </location>
</feature>
<feature type="transmembrane region" description="Helical" evidence="10">
    <location>
        <begin position="503"/>
        <end position="522"/>
    </location>
</feature>
<keyword evidence="5 9" id="KW-0479">Metal-binding</keyword>
<keyword evidence="7 9" id="KW-0408">Iron</keyword>
<name>A0ABX7NXQ6_9BACT</name>
<feature type="transmembrane region" description="Helical" evidence="10">
    <location>
        <begin position="359"/>
        <end position="383"/>
    </location>
</feature>
<keyword evidence="11" id="KW-0732">Signal</keyword>
<evidence type="ECO:0000256" key="6">
    <source>
        <dbReference type="ARBA" id="ARBA00022989"/>
    </source>
</evidence>
<dbReference type="EMBL" id="CP071090">
    <property type="protein sequence ID" value="QSQ23585.1"/>
    <property type="molecule type" value="Genomic_DNA"/>
</dbReference>
<feature type="transmembrane region" description="Helical" evidence="10">
    <location>
        <begin position="465"/>
        <end position="483"/>
    </location>
</feature>
<evidence type="ECO:0000256" key="5">
    <source>
        <dbReference type="ARBA" id="ARBA00022723"/>
    </source>
</evidence>
<feature type="domain" description="Cytochrome c" evidence="12">
    <location>
        <begin position="125"/>
        <end position="212"/>
    </location>
</feature>
<dbReference type="Gene3D" id="1.10.760.10">
    <property type="entry name" value="Cytochrome c-like domain"/>
    <property type="match status" value="1"/>
</dbReference>
<comment type="similarity">
    <text evidence="2">Belongs to the oxidase-dependent Fe transporter (OFeT) (TC 9.A.10.1) family.</text>
</comment>
<feature type="chain" id="PRO_5045580579" evidence="11">
    <location>
        <begin position="22"/>
        <end position="616"/>
    </location>
</feature>
<feature type="transmembrane region" description="Helical" evidence="10">
    <location>
        <begin position="425"/>
        <end position="445"/>
    </location>
</feature>
<evidence type="ECO:0000313" key="14">
    <source>
        <dbReference type="Proteomes" id="UP000662747"/>
    </source>
</evidence>
<dbReference type="InterPro" id="IPR004923">
    <property type="entry name" value="FTR1/Fip1/EfeU"/>
</dbReference>
<feature type="transmembrane region" description="Helical" evidence="10">
    <location>
        <begin position="395"/>
        <end position="413"/>
    </location>
</feature>
<dbReference type="Proteomes" id="UP000662747">
    <property type="component" value="Chromosome"/>
</dbReference>
<dbReference type="RefSeq" id="WP_206725157.1">
    <property type="nucleotide sequence ID" value="NZ_CP071090.1"/>
</dbReference>
<evidence type="ECO:0000256" key="1">
    <source>
        <dbReference type="ARBA" id="ARBA00004141"/>
    </source>
</evidence>
<evidence type="ECO:0000256" key="4">
    <source>
        <dbReference type="ARBA" id="ARBA00022692"/>
    </source>
</evidence>
<comment type="subcellular location">
    <subcellularLocation>
        <location evidence="1">Membrane</location>
        <topology evidence="1">Multi-pass membrane protein</topology>
    </subcellularLocation>
</comment>
<sequence>MNRAALSVLCLLFVLPLSARAEGNSGERTWHRLIGILQYLEADYPNAIESQSEFELAEQKSFAAEALDAAKDLGPAAEAFVPRVKAIQERVNHAQDAQGVSKDCGALVEDLVLAGGLARSPRRVPDLKRGEALYKTNCAACHGGDGHSDVTIAANMEPAPAKFQDADVMGGLTPYKAFNTTSFGVPGTAMPAYPTLSEEERWSLAFFVFTLRQPPCDSTPPKASLEKLANTTDDDLVKEFGQENLSCLRRKLPDADEERSLLAAREGIEEAMRQGAAGNAAGAKAALLDAYLNGVEPVEPKLRSRDPDLVLKMEKAFLQARLAAESGSPHLQDDGRELVSLLDQARRGTGSSADLVSTMWLTLLIMLREGFEATIIVAALLAALKKMKATEHVRVVNAGWMSALVVGAISYVMFRHLLAGAQREWMEGLAALLAVGMLLYAALWLNARSNMSQFMGELRQKMQGALGRGSLAGLFFISFTAVLRESFETAIFLQGLALDSPAGVAWGALLGVLAIVVLVLFVNRMGYRLPMKTLFNASTVVLVVTAVMLLGKGLHSLQEVGALPLAPMRFFTSDLLGIYPDAISLVPQALLAAAPLVWLMLRRRSRAQRVSEASAS</sequence>
<dbReference type="SUPFAM" id="SSF46626">
    <property type="entry name" value="Cytochrome c"/>
    <property type="match status" value="1"/>
</dbReference>
<dbReference type="PROSITE" id="PS51007">
    <property type="entry name" value="CYTC"/>
    <property type="match status" value="1"/>
</dbReference>
<evidence type="ECO:0000256" key="11">
    <source>
        <dbReference type="SAM" id="SignalP"/>
    </source>
</evidence>
<accession>A0ABX7NXQ6</accession>
<proteinExistence type="inferred from homology"/>
<keyword evidence="6 10" id="KW-1133">Transmembrane helix</keyword>
<evidence type="ECO:0000256" key="3">
    <source>
        <dbReference type="ARBA" id="ARBA00022617"/>
    </source>
</evidence>
<keyword evidence="14" id="KW-1185">Reference proteome</keyword>
<keyword evidence="4 10" id="KW-0812">Transmembrane</keyword>
<evidence type="ECO:0000313" key="13">
    <source>
        <dbReference type="EMBL" id="QSQ23585.1"/>
    </source>
</evidence>
<organism evidence="13 14">
    <name type="scientific">Pyxidicoccus parkwayensis</name>
    <dbReference type="NCBI Taxonomy" id="2813578"/>
    <lineage>
        <taxon>Bacteria</taxon>
        <taxon>Pseudomonadati</taxon>
        <taxon>Myxococcota</taxon>
        <taxon>Myxococcia</taxon>
        <taxon>Myxococcales</taxon>
        <taxon>Cystobacterineae</taxon>
        <taxon>Myxococcaceae</taxon>
        <taxon>Pyxidicoccus</taxon>
    </lineage>
</organism>
<evidence type="ECO:0000256" key="8">
    <source>
        <dbReference type="ARBA" id="ARBA00023136"/>
    </source>
</evidence>
<keyword evidence="8 10" id="KW-0472">Membrane</keyword>
<evidence type="ECO:0000256" key="2">
    <source>
        <dbReference type="ARBA" id="ARBA00008333"/>
    </source>
</evidence>
<feature type="transmembrane region" description="Helical" evidence="10">
    <location>
        <begin position="534"/>
        <end position="557"/>
    </location>
</feature>
<dbReference type="Pfam" id="PF03239">
    <property type="entry name" value="FTR1"/>
    <property type="match status" value="1"/>
</dbReference>
<dbReference type="Pfam" id="PF00034">
    <property type="entry name" value="Cytochrom_C"/>
    <property type="match status" value="1"/>
</dbReference>
<dbReference type="PANTHER" id="PTHR31632">
    <property type="entry name" value="IRON TRANSPORTER FTH1"/>
    <property type="match status" value="1"/>
</dbReference>
<dbReference type="InterPro" id="IPR009056">
    <property type="entry name" value="Cyt_c-like_dom"/>
</dbReference>
<evidence type="ECO:0000256" key="10">
    <source>
        <dbReference type="SAM" id="Phobius"/>
    </source>
</evidence>
<keyword evidence="3 9" id="KW-0349">Heme</keyword>
<reference evidence="13 14" key="1">
    <citation type="submission" date="2021-02" db="EMBL/GenBank/DDBJ databases">
        <title>De Novo genome assembly of isolated myxobacteria.</title>
        <authorList>
            <person name="Stevens D.C."/>
        </authorList>
    </citation>
    <scope>NUCLEOTIDE SEQUENCE [LARGE SCALE GENOMIC DNA]</scope>
    <source>
        <strain evidence="14">SCPEA02</strain>
    </source>
</reference>
<evidence type="ECO:0000259" key="12">
    <source>
        <dbReference type="PROSITE" id="PS51007"/>
    </source>
</evidence>
<gene>
    <name evidence="13" type="ORF">JY651_00950</name>
</gene>